<feature type="domain" description="4Fe-4S ferredoxin-type" evidence="4">
    <location>
        <begin position="40"/>
        <end position="69"/>
    </location>
</feature>
<protein>
    <submittedName>
        <fullName evidence="5">Ferredoxin-type protein NapF</fullName>
    </submittedName>
</protein>
<dbReference type="Pfam" id="PF12838">
    <property type="entry name" value="Fer4_7"/>
    <property type="match status" value="1"/>
</dbReference>
<dbReference type="AlphaFoldDB" id="A0A3S3QKP7"/>
<evidence type="ECO:0000259" key="4">
    <source>
        <dbReference type="PROSITE" id="PS51379"/>
    </source>
</evidence>
<accession>A0A3S3QKP7</accession>
<feature type="non-terminal residue" evidence="5">
    <location>
        <position position="114"/>
    </location>
</feature>
<dbReference type="EMBL" id="MTKR01000168">
    <property type="protein sequence ID" value="RWX50006.1"/>
    <property type="molecule type" value="Genomic_DNA"/>
</dbReference>
<reference evidence="5 6" key="1">
    <citation type="submission" date="2017-01" db="EMBL/GenBank/DDBJ databases">
        <title>The cable genome- insights into the physiology and evolution of filamentous bacteria capable of sulfide oxidation via long distance electron transfer.</title>
        <authorList>
            <person name="Schreiber L."/>
            <person name="Bjerg J.T."/>
            <person name="Boggild A."/>
            <person name="Van De Vossenberg J."/>
            <person name="Meysman F."/>
            <person name="Nielsen L.P."/>
            <person name="Schramm A."/>
            <person name="Kjeldsen K.U."/>
        </authorList>
    </citation>
    <scope>NUCLEOTIDE SEQUENCE [LARGE SCALE GENOMIC DNA]</scope>
    <source>
        <strain evidence="5">A3</strain>
    </source>
</reference>
<evidence type="ECO:0000313" key="5">
    <source>
        <dbReference type="EMBL" id="RWX50006.1"/>
    </source>
</evidence>
<feature type="domain" description="4Fe-4S ferredoxin-type" evidence="4">
    <location>
        <begin position="70"/>
        <end position="101"/>
    </location>
</feature>
<dbReference type="GO" id="GO:0051536">
    <property type="term" value="F:iron-sulfur cluster binding"/>
    <property type="evidence" value="ECO:0007669"/>
    <property type="project" value="UniProtKB-KW"/>
</dbReference>
<dbReference type="InterPro" id="IPR017896">
    <property type="entry name" value="4Fe4S_Fe-S-bd"/>
</dbReference>
<evidence type="ECO:0000256" key="2">
    <source>
        <dbReference type="ARBA" id="ARBA00023004"/>
    </source>
</evidence>
<keyword evidence="1" id="KW-0479">Metal-binding</keyword>
<dbReference type="SUPFAM" id="SSF54862">
    <property type="entry name" value="4Fe-4S ferredoxins"/>
    <property type="match status" value="1"/>
</dbReference>
<gene>
    <name evidence="5" type="ORF">VU00_11682</name>
</gene>
<dbReference type="Proteomes" id="UP000287615">
    <property type="component" value="Unassembled WGS sequence"/>
</dbReference>
<proteinExistence type="predicted"/>
<sequence>MYLTSFFANKCLEYLLTEDKKTSEQGEEGLKNEIFPPWALHPKAFKKSCTGCGECAAACKEHLIIIEENGLPAMDFSQGTCSFCGDCARSCPSGALFFSPELSPWHLHVSITQD</sequence>
<dbReference type="Gene3D" id="3.30.70.20">
    <property type="match status" value="1"/>
</dbReference>
<keyword evidence="3" id="KW-0411">Iron-sulfur</keyword>
<dbReference type="GO" id="GO:0046872">
    <property type="term" value="F:metal ion binding"/>
    <property type="evidence" value="ECO:0007669"/>
    <property type="project" value="UniProtKB-KW"/>
</dbReference>
<dbReference type="InterPro" id="IPR017900">
    <property type="entry name" value="4Fe4S_Fe_S_CS"/>
</dbReference>
<organism evidence="5 6">
    <name type="scientific">Candidatus Electrothrix marina</name>
    <dbReference type="NCBI Taxonomy" id="1859130"/>
    <lineage>
        <taxon>Bacteria</taxon>
        <taxon>Pseudomonadati</taxon>
        <taxon>Thermodesulfobacteriota</taxon>
        <taxon>Desulfobulbia</taxon>
        <taxon>Desulfobulbales</taxon>
        <taxon>Desulfobulbaceae</taxon>
        <taxon>Candidatus Electrothrix</taxon>
    </lineage>
</organism>
<evidence type="ECO:0000256" key="1">
    <source>
        <dbReference type="ARBA" id="ARBA00022723"/>
    </source>
</evidence>
<keyword evidence="2" id="KW-0408">Iron</keyword>
<comment type="caution">
    <text evidence="5">The sequence shown here is derived from an EMBL/GenBank/DDBJ whole genome shotgun (WGS) entry which is preliminary data.</text>
</comment>
<name>A0A3S3QKP7_9BACT</name>
<evidence type="ECO:0000313" key="6">
    <source>
        <dbReference type="Proteomes" id="UP000287615"/>
    </source>
</evidence>
<dbReference type="PROSITE" id="PS51379">
    <property type="entry name" value="4FE4S_FER_2"/>
    <property type="match status" value="2"/>
</dbReference>
<evidence type="ECO:0000256" key="3">
    <source>
        <dbReference type="ARBA" id="ARBA00023014"/>
    </source>
</evidence>
<dbReference type="PROSITE" id="PS00198">
    <property type="entry name" value="4FE4S_FER_1"/>
    <property type="match status" value="1"/>
</dbReference>